<keyword evidence="17 18" id="KW-0170">Cobalt</keyword>
<keyword evidence="13 18" id="KW-0862">Zinc</keyword>
<feature type="binding site" evidence="18">
    <location>
        <begin position="129"/>
        <end position="130"/>
    </location>
    <ligand>
        <name>NAD(+)</name>
        <dbReference type="ChEBI" id="CHEBI:57540"/>
    </ligand>
</feature>
<dbReference type="InterPro" id="IPR030963">
    <property type="entry name" value="DHQ_synth_fam"/>
</dbReference>
<dbReference type="GO" id="GO:0009073">
    <property type="term" value="P:aromatic amino acid family biosynthetic process"/>
    <property type="evidence" value="ECO:0007669"/>
    <property type="project" value="UniProtKB-KW"/>
</dbReference>
<dbReference type="GO" id="GO:0008652">
    <property type="term" value="P:amino acid biosynthetic process"/>
    <property type="evidence" value="ECO:0007669"/>
    <property type="project" value="UniProtKB-KW"/>
</dbReference>
<dbReference type="InterPro" id="IPR056179">
    <property type="entry name" value="DHQS_C"/>
</dbReference>
<comment type="pathway">
    <text evidence="5 18">Metabolic intermediate biosynthesis; chorismate biosynthesis; chorismate from D-erythrose 4-phosphate and phosphoenolpyruvate: step 2/7.</text>
</comment>
<accession>A0A1H0AVB2</accession>
<keyword evidence="9 18" id="KW-0963">Cytoplasm</keyword>
<evidence type="ECO:0000256" key="1">
    <source>
        <dbReference type="ARBA" id="ARBA00001393"/>
    </source>
</evidence>
<sequence>MGEQLSVKSKDHRYSIWIGDNLRFQTAEYVQKAVPDMSTCMIVADEHVSSLYLEDVLSSFNTRPAVTVIPSGEQSKSMDQLHILLTKSLEAGLDRKSVIIALGGGVTGDLAGFAAACYMRGIRFIQMPTTLLAHDSSVGGKTGINHPLGKNLIGAFHAPHGVIYDADMMKTLPEKEWRSGFAEVVKHGLIEKNTGFLQWLKSEAPSLKKMEGEILHELLRRSIQVKVDIVEEDEFERGKRAYLNLGHTLGHAIEAEAGYGIITHGEAVAIGIIFALKLSEKHFQIKLPVKETAAYFEKNGYSLAVPDGLKADRLLEKMKRDKKAQGGKLNFVLLKNVGEPSLEEVDESIVHNLLVEEGK</sequence>
<keyword evidence="16 18" id="KW-0456">Lyase</keyword>
<evidence type="ECO:0000256" key="12">
    <source>
        <dbReference type="ARBA" id="ARBA00022741"/>
    </source>
</evidence>
<evidence type="ECO:0000256" key="3">
    <source>
        <dbReference type="ARBA" id="ARBA00001947"/>
    </source>
</evidence>
<dbReference type="NCBIfam" id="TIGR01357">
    <property type="entry name" value="aroB"/>
    <property type="match status" value="1"/>
</dbReference>
<dbReference type="GO" id="GO:0003856">
    <property type="term" value="F:3-dehydroquinate synthase activity"/>
    <property type="evidence" value="ECO:0007669"/>
    <property type="project" value="UniProtKB-UniRule"/>
</dbReference>
<keyword evidence="15 18" id="KW-0057">Aromatic amino acid biosynthesis</keyword>
<feature type="binding site" evidence="18">
    <location>
        <position position="247"/>
    </location>
    <ligand>
        <name>Zn(2+)</name>
        <dbReference type="ChEBI" id="CHEBI:29105"/>
    </ligand>
</feature>
<evidence type="ECO:0000256" key="10">
    <source>
        <dbReference type="ARBA" id="ARBA00022605"/>
    </source>
</evidence>
<feature type="binding site" evidence="18">
    <location>
        <begin position="71"/>
        <end position="76"/>
    </location>
    <ligand>
        <name>NAD(+)</name>
        <dbReference type="ChEBI" id="CHEBI:57540"/>
    </ligand>
</feature>
<feature type="binding site" evidence="18">
    <location>
        <position position="264"/>
    </location>
    <ligand>
        <name>Zn(2+)</name>
        <dbReference type="ChEBI" id="CHEBI:29105"/>
    </ligand>
</feature>
<keyword evidence="11 18" id="KW-0479">Metal-binding</keyword>
<evidence type="ECO:0000256" key="6">
    <source>
        <dbReference type="ARBA" id="ARBA00005412"/>
    </source>
</evidence>
<keyword evidence="12 18" id="KW-0547">Nucleotide-binding</keyword>
<dbReference type="OrthoDB" id="9806583at2"/>
<feature type="binding site" evidence="18">
    <location>
        <begin position="105"/>
        <end position="109"/>
    </location>
    <ligand>
        <name>NAD(+)</name>
        <dbReference type="ChEBI" id="CHEBI:57540"/>
    </ligand>
</feature>
<dbReference type="Gene3D" id="1.20.1090.10">
    <property type="entry name" value="Dehydroquinate synthase-like - alpha domain"/>
    <property type="match status" value="1"/>
</dbReference>
<dbReference type="EMBL" id="FNIL01000001">
    <property type="protein sequence ID" value="SDN37319.1"/>
    <property type="molecule type" value="Genomic_DNA"/>
</dbReference>
<comment type="subcellular location">
    <subcellularLocation>
        <location evidence="4 18">Cytoplasm</location>
    </subcellularLocation>
</comment>
<dbReference type="FunFam" id="3.40.50.1970:FF:000007">
    <property type="entry name" value="Pentafunctional AROM polypeptide"/>
    <property type="match status" value="1"/>
</dbReference>
<dbReference type="CDD" id="cd08195">
    <property type="entry name" value="DHQS"/>
    <property type="match status" value="1"/>
</dbReference>
<dbReference type="AlphaFoldDB" id="A0A1H0AVB2"/>
<keyword evidence="14 18" id="KW-0520">NAD</keyword>
<dbReference type="HAMAP" id="MF_00110">
    <property type="entry name" value="DHQ_synthase"/>
    <property type="match status" value="1"/>
</dbReference>
<comment type="cofactor">
    <cofactor evidence="3">
        <name>Zn(2+)</name>
        <dbReference type="ChEBI" id="CHEBI:29105"/>
    </cofactor>
</comment>
<protein>
    <recommendedName>
        <fullName evidence="8 18">3-dehydroquinate synthase</fullName>
        <shortName evidence="18">DHQS</shortName>
        <ecNumber evidence="7 18">4.2.3.4</ecNumber>
    </recommendedName>
</protein>
<evidence type="ECO:0000313" key="22">
    <source>
        <dbReference type="Proteomes" id="UP000198778"/>
    </source>
</evidence>
<comment type="cofactor">
    <cofactor evidence="2 18">
        <name>NAD(+)</name>
        <dbReference type="ChEBI" id="CHEBI:57540"/>
    </cofactor>
</comment>
<evidence type="ECO:0000256" key="15">
    <source>
        <dbReference type="ARBA" id="ARBA00023141"/>
    </source>
</evidence>
<evidence type="ECO:0000256" key="4">
    <source>
        <dbReference type="ARBA" id="ARBA00004496"/>
    </source>
</evidence>
<feature type="binding site" evidence="18">
    <location>
        <position position="141"/>
    </location>
    <ligand>
        <name>NAD(+)</name>
        <dbReference type="ChEBI" id="CHEBI:57540"/>
    </ligand>
</feature>
<comment type="caution">
    <text evidence="18">Lacks conserved residue(s) required for the propagation of feature annotation.</text>
</comment>
<dbReference type="InterPro" id="IPR050071">
    <property type="entry name" value="Dehydroquinate_synthase"/>
</dbReference>
<dbReference type="GO" id="GO:0046872">
    <property type="term" value="F:metal ion binding"/>
    <property type="evidence" value="ECO:0007669"/>
    <property type="project" value="UniProtKB-KW"/>
</dbReference>
<dbReference type="GO" id="GO:0009423">
    <property type="term" value="P:chorismate biosynthetic process"/>
    <property type="evidence" value="ECO:0007669"/>
    <property type="project" value="UniProtKB-UniRule"/>
</dbReference>
<feature type="binding site" evidence="18">
    <location>
        <position position="183"/>
    </location>
    <ligand>
        <name>Zn(2+)</name>
        <dbReference type="ChEBI" id="CHEBI:29105"/>
    </ligand>
</feature>
<reference evidence="22" key="1">
    <citation type="submission" date="2016-10" db="EMBL/GenBank/DDBJ databases">
        <authorList>
            <person name="Varghese N."/>
            <person name="Submissions S."/>
        </authorList>
    </citation>
    <scope>NUCLEOTIDE SEQUENCE [LARGE SCALE GENOMIC DNA]</scope>
    <source>
        <strain evidence="22">CGMCC 1.10369</strain>
    </source>
</reference>
<dbReference type="Gene3D" id="3.40.50.1970">
    <property type="match status" value="1"/>
</dbReference>
<evidence type="ECO:0000256" key="8">
    <source>
        <dbReference type="ARBA" id="ARBA00017684"/>
    </source>
</evidence>
<comment type="cofactor">
    <cofactor evidence="18">
        <name>Co(2+)</name>
        <dbReference type="ChEBI" id="CHEBI:48828"/>
    </cofactor>
    <cofactor evidence="18">
        <name>Zn(2+)</name>
        <dbReference type="ChEBI" id="CHEBI:29105"/>
    </cofactor>
    <text evidence="18">Binds 1 divalent metal cation per subunit. Can use either Co(2+) or Zn(2+).</text>
</comment>
<dbReference type="Pfam" id="PF24621">
    <property type="entry name" value="DHQS_C"/>
    <property type="match status" value="1"/>
</dbReference>
<keyword evidence="10 18" id="KW-0028">Amino-acid biosynthesis</keyword>
<dbReference type="InterPro" id="IPR016037">
    <property type="entry name" value="DHQ_synth_AroB"/>
</dbReference>
<dbReference type="SUPFAM" id="SSF56796">
    <property type="entry name" value="Dehydroquinate synthase-like"/>
    <property type="match status" value="1"/>
</dbReference>
<dbReference type="GO" id="GO:0005737">
    <property type="term" value="C:cytoplasm"/>
    <property type="evidence" value="ECO:0007669"/>
    <property type="project" value="UniProtKB-SubCell"/>
</dbReference>
<comment type="function">
    <text evidence="18">Catalyzes the conversion of 3-deoxy-D-arabino-heptulosonate 7-phosphate (DAHP) to dehydroquinate (DHQ).</text>
</comment>
<comment type="catalytic activity">
    <reaction evidence="1 18">
        <text>7-phospho-2-dehydro-3-deoxy-D-arabino-heptonate = 3-dehydroquinate + phosphate</text>
        <dbReference type="Rhea" id="RHEA:21968"/>
        <dbReference type="ChEBI" id="CHEBI:32364"/>
        <dbReference type="ChEBI" id="CHEBI:43474"/>
        <dbReference type="ChEBI" id="CHEBI:58394"/>
        <dbReference type="EC" id="4.2.3.4"/>
    </reaction>
</comment>
<organism evidence="21 22">
    <name type="scientific">Alkalicoccus daliensis</name>
    <dbReference type="NCBI Taxonomy" id="745820"/>
    <lineage>
        <taxon>Bacteria</taxon>
        <taxon>Bacillati</taxon>
        <taxon>Bacillota</taxon>
        <taxon>Bacilli</taxon>
        <taxon>Bacillales</taxon>
        <taxon>Bacillaceae</taxon>
        <taxon>Alkalicoccus</taxon>
    </lineage>
</organism>
<dbReference type="STRING" id="745820.SAMN04488053_101631"/>
<evidence type="ECO:0000313" key="21">
    <source>
        <dbReference type="EMBL" id="SDN37319.1"/>
    </source>
</evidence>
<evidence type="ECO:0000256" key="9">
    <source>
        <dbReference type="ARBA" id="ARBA00022490"/>
    </source>
</evidence>
<feature type="binding site" evidence="18">
    <location>
        <position position="150"/>
    </location>
    <ligand>
        <name>NAD(+)</name>
        <dbReference type="ChEBI" id="CHEBI:57540"/>
    </ligand>
</feature>
<evidence type="ECO:0000256" key="2">
    <source>
        <dbReference type="ARBA" id="ARBA00001911"/>
    </source>
</evidence>
<comment type="similarity">
    <text evidence="6 18">Belongs to the sugar phosphate cyclases superfamily. Dehydroquinate synthase family.</text>
</comment>
<keyword evidence="22" id="KW-1185">Reference proteome</keyword>
<dbReference type="RefSeq" id="WP_090840477.1">
    <property type="nucleotide sequence ID" value="NZ_FNIL01000001.1"/>
</dbReference>
<evidence type="ECO:0000256" key="16">
    <source>
        <dbReference type="ARBA" id="ARBA00023239"/>
    </source>
</evidence>
<dbReference type="PANTHER" id="PTHR43622">
    <property type="entry name" value="3-DEHYDROQUINATE SYNTHASE"/>
    <property type="match status" value="1"/>
</dbReference>
<evidence type="ECO:0000256" key="11">
    <source>
        <dbReference type="ARBA" id="ARBA00022723"/>
    </source>
</evidence>
<evidence type="ECO:0000256" key="18">
    <source>
        <dbReference type="HAMAP-Rule" id="MF_00110"/>
    </source>
</evidence>
<gene>
    <name evidence="18" type="primary">aroB</name>
    <name evidence="21" type="ORF">SAMN04488053_101631</name>
</gene>
<dbReference type="EC" id="4.2.3.4" evidence="7 18"/>
<evidence type="ECO:0000256" key="17">
    <source>
        <dbReference type="ARBA" id="ARBA00023285"/>
    </source>
</evidence>
<evidence type="ECO:0000259" key="20">
    <source>
        <dbReference type="Pfam" id="PF24621"/>
    </source>
</evidence>
<evidence type="ECO:0000259" key="19">
    <source>
        <dbReference type="Pfam" id="PF01761"/>
    </source>
</evidence>
<feature type="domain" description="3-dehydroquinate synthase C-terminal" evidence="20">
    <location>
        <begin position="180"/>
        <end position="324"/>
    </location>
</feature>
<name>A0A1H0AVB2_9BACI</name>
<dbReference type="UniPathway" id="UPA00053">
    <property type="reaction ID" value="UER00085"/>
</dbReference>
<dbReference type="PANTHER" id="PTHR43622:SF7">
    <property type="entry name" value="3-DEHYDROQUINATE SYNTHASE, CHLOROPLASTIC"/>
    <property type="match status" value="1"/>
</dbReference>
<dbReference type="Pfam" id="PF01761">
    <property type="entry name" value="DHQ_synthase"/>
    <property type="match status" value="1"/>
</dbReference>
<dbReference type="InterPro" id="IPR030960">
    <property type="entry name" value="DHQS/DOIS_N"/>
</dbReference>
<feature type="domain" description="3-dehydroquinate synthase N-terminal" evidence="19">
    <location>
        <begin position="68"/>
        <end position="178"/>
    </location>
</feature>
<dbReference type="GO" id="GO:0000166">
    <property type="term" value="F:nucleotide binding"/>
    <property type="evidence" value="ECO:0007669"/>
    <property type="project" value="UniProtKB-KW"/>
</dbReference>
<evidence type="ECO:0000256" key="14">
    <source>
        <dbReference type="ARBA" id="ARBA00023027"/>
    </source>
</evidence>
<proteinExistence type="inferred from homology"/>
<evidence type="ECO:0000256" key="5">
    <source>
        <dbReference type="ARBA" id="ARBA00004661"/>
    </source>
</evidence>
<dbReference type="Proteomes" id="UP000198778">
    <property type="component" value="Unassembled WGS sequence"/>
</dbReference>
<dbReference type="PIRSF" id="PIRSF001455">
    <property type="entry name" value="DHQ_synth"/>
    <property type="match status" value="1"/>
</dbReference>
<evidence type="ECO:0000256" key="7">
    <source>
        <dbReference type="ARBA" id="ARBA00013031"/>
    </source>
</evidence>
<evidence type="ECO:0000256" key="13">
    <source>
        <dbReference type="ARBA" id="ARBA00022833"/>
    </source>
</evidence>